<organism evidence="3 4">
    <name type="scientific">Youngiibacter fragilis 232.1</name>
    <dbReference type="NCBI Taxonomy" id="994573"/>
    <lineage>
        <taxon>Bacteria</taxon>
        <taxon>Bacillati</taxon>
        <taxon>Bacillota</taxon>
        <taxon>Clostridia</taxon>
        <taxon>Eubacteriales</taxon>
        <taxon>Clostridiaceae</taxon>
        <taxon>Youngiibacter</taxon>
    </lineage>
</organism>
<keyword evidence="4" id="KW-1185">Reference proteome</keyword>
<dbReference type="PROSITE" id="PS51257">
    <property type="entry name" value="PROKAR_LIPOPROTEIN"/>
    <property type="match status" value="1"/>
</dbReference>
<dbReference type="STRING" id="994573.T472_0218185"/>
<keyword evidence="1" id="KW-0732">Signal</keyword>
<evidence type="ECO:0000259" key="2">
    <source>
        <dbReference type="Pfam" id="PF00174"/>
    </source>
</evidence>
<dbReference type="InterPro" id="IPR000572">
    <property type="entry name" value="OxRdtase_Mopterin-bd_dom"/>
</dbReference>
<feature type="chain" id="PRO_5038813375" description="Oxidoreductase molybdopterin-binding domain-containing protein" evidence="1">
    <location>
        <begin position="27"/>
        <end position="178"/>
    </location>
</feature>
<name>V7I1Q3_9CLOT</name>
<gene>
    <name evidence="3" type="ORF">T472_0218185</name>
</gene>
<dbReference type="eggNOG" id="ENOG502ZTJN">
    <property type="taxonomic scope" value="Bacteria"/>
</dbReference>
<dbReference type="EMBL" id="AXUN02000222">
    <property type="protein sequence ID" value="ETA79211.1"/>
    <property type="molecule type" value="Genomic_DNA"/>
</dbReference>
<dbReference type="InterPro" id="IPR036374">
    <property type="entry name" value="OxRdtase_Mopterin-bd_sf"/>
</dbReference>
<dbReference type="Proteomes" id="UP000017747">
    <property type="component" value="Unassembled WGS sequence"/>
</dbReference>
<sequence>MKKIKVNIMAAAALAAVMIAVTGCGAKAPAPTTAPTAAPTAAPTSAQADGEWEIAIEGVEKSPAVFNEAEAAKVGLIKQKASVKDKDTSLPAQEWDGVSLEKVLEHYGVKTYTTVKVESSDGTFKEYTPDLISSSKALLGFKADGKELEEGIGPVQLVVDGKGPNWWIVNVTRITVIK</sequence>
<protein>
    <recommendedName>
        <fullName evidence="2">Oxidoreductase molybdopterin-binding domain-containing protein</fullName>
    </recommendedName>
</protein>
<dbReference type="Gene3D" id="3.90.420.10">
    <property type="entry name" value="Oxidoreductase, molybdopterin-binding domain"/>
    <property type="match status" value="1"/>
</dbReference>
<accession>V7I1Q3</accession>
<dbReference type="OrthoDB" id="5241952at2"/>
<proteinExistence type="predicted"/>
<dbReference type="AlphaFoldDB" id="V7I1Q3"/>
<feature type="domain" description="Oxidoreductase molybdopterin-binding" evidence="2">
    <location>
        <begin position="84"/>
        <end position="177"/>
    </location>
</feature>
<dbReference type="RefSeq" id="WP_023383455.1">
    <property type="nucleotide sequence ID" value="NZ_AXUN02000222.1"/>
</dbReference>
<comment type="caution">
    <text evidence="3">The sequence shown here is derived from an EMBL/GenBank/DDBJ whole genome shotgun (WGS) entry which is preliminary data.</text>
</comment>
<evidence type="ECO:0000256" key="1">
    <source>
        <dbReference type="SAM" id="SignalP"/>
    </source>
</evidence>
<reference evidence="3 4" key="1">
    <citation type="journal article" date="2014" name="Genome Announc.">
        <title>Genome Sequence of Youngiibacter fragilis, the Type Strain of the Genus Youngiibacter.</title>
        <authorList>
            <person name="Wawrik C.B."/>
            <person name="Callaghan A.V."/>
            <person name="Stamps B.W."/>
            <person name="Wawrik B."/>
        </authorList>
    </citation>
    <scope>NUCLEOTIDE SEQUENCE [LARGE SCALE GENOMIC DNA]</scope>
    <source>
        <strain evidence="3 4">232.1</strain>
    </source>
</reference>
<dbReference type="SUPFAM" id="SSF56524">
    <property type="entry name" value="Oxidoreductase molybdopterin-binding domain"/>
    <property type="match status" value="1"/>
</dbReference>
<evidence type="ECO:0000313" key="3">
    <source>
        <dbReference type="EMBL" id="ETA79211.1"/>
    </source>
</evidence>
<evidence type="ECO:0000313" key="4">
    <source>
        <dbReference type="Proteomes" id="UP000017747"/>
    </source>
</evidence>
<feature type="signal peptide" evidence="1">
    <location>
        <begin position="1"/>
        <end position="26"/>
    </location>
</feature>
<dbReference type="Pfam" id="PF00174">
    <property type="entry name" value="Oxidored_molyb"/>
    <property type="match status" value="1"/>
</dbReference>